<feature type="signal peptide" evidence="9">
    <location>
        <begin position="1"/>
        <end position="26"/>
    </location>
</feature>
<dbReference type="Gene3D" id="2.60.40.10">
    <property type="entry name" value="Immunoglobulins"/>
    <property type="match status" value="2"/>
</dbReference>
<organism evidence="12 13">
    <name type="scientific">Paraburkholderia rhizosphaerae</name>
    <dbReference type="NCBI Taxonomy" id="480658"/>
    <lineage>
        <taxon>Bacteria</taxon>
        <taxon>Pseudomonadati</taxon>
        <taxon>Pseudomonadota</taxon>
        <taxon>Betaproteobacteria</taxon>
        <taxon>Burkholderiales</taxon>
        <taxon>Burkholderiaceae</taxon>
        <taxon>Paraburkholderia</taxon>
    </lineage>
</organism>
<dbReference type="SUPFAM" id="SSF49354">
    <property type="entry name" value="PapD-like"/>
    <property type="match status" value="1"/>
</dbReference>
<protein>
    <submittedName>
        <fullName evidence="12">Chaperone protein EcpD</fullName>
    </submittedName>
</protein>
<feature type="domain" description="Pili assembly chaperone C-terminal" evidence="11">
    <location>
        <begin position="178"/>
        <end position="240"/>
    </location>
</feature>
<feature type="domain" description="Pili assembly chaperone N-terminal" evidence="10">
    <location>
        <begin position="27"/>
        <end position="150"/>
    </location>
</feature>
<evidence type="ECO:0000256" key="3">
    <source>
        <dbReference type="ARBA" id="ARBA00022558"/>
    </source>
</evidence>
<evidence type="ECO:0000313" key="12">
    <source>
        <dbReference type="EMBL" id="TDY54608.1"/>
    </source>
</evidence>
<keyword evidence="7" id="KW-0393">Immunoglobulin domain</keyword>
<keyword evidence="13" id="KW-1185">Reference proteome</keyword>
<dbReference type="Proteomes" id="UP000295509">
    <property type="component" value="Unassembled WGS sequence"/>
</dbReference>
<dbReference type="Pfam" id="PF02753">
    <property type="entry name" value="PapD_C"/>
    <property type="match status" value="1"/>
</dbReference>
<dbReference type="OrthoDB" id="9131059at2"/>
<dbReference type="PANTHER" id="PTHR30251:SF2">
    <property type="entry name" value="FIMBRIAL CHAPERONE YADV-RELATED"/>
    <property type="match status" value="1"/>
</dbReference>
<dbReference type="GO" id="GO:0030288">
    <property type="term" value="C:outer membrane-bounded periplasmic space"/>
    <property type="evidence" value="ECO:0007669"/>
    <property type="project" value="InterPro"/>
</dbReference>
<evidence type="ECO:0000256" key="7">
    <source>
        <dbReference type="ARBA" id="ARBA00023319"/>
    </source>
</evidence>
<accession>A0A4R8M2G8</accession>
<dbReference type="AlphaFoldDB" id="A0A4R8M2G8"/>
<dbReference type="InterPro" id="IPR018046">
    <property type="entry name" value="Pili_assmbl_chaperone_CS"/>
</dbReference>
<keyword evidence="3" id="KW-1029">Fimbrium biogenesis</keyword>
<comment type="subcellular location">
    <subcellularLocation>
        <location evidence="1 8">Periplasm</location>
    </subcellularLocation>
</comment>
<dbReference type="PROSITE" id="PS00635">
    <property type="entry name" value="PILI_CHAPERONE"/>
    <property type="match status" value="1"/>
</dbReference>
<dbReference type="InterPro" id="IPR008962">
    <property type="entry name" value="PapD-like_sf"/>
</dbReference>
<gene>
    <name evidence="12" type="ORF">BX592_10164</name>
</gene>
<evidence type="ECO:0000256" key="1">
    <source>
        <dbReference type="ARBA" id="ARBA00004418"/>
    </source>
</evidence>
<name>A0A4R8M2G8_9BURK</name>
<evidence type="ECO:0000259" key="11">
    <source>
        <dbReference type="Pfam" id="PF02753"/>
    </source>
</evidence>
<evidence type="ECO:0000313" key="13">
    <source>
        <dbReference type="Proteomes" id="UP000295509"/>
    </source>
</evidence>
<dbReference type="InterPro" id="IPR001829">
    <property type="entry name" value="Pili_assmbl_chaperone_bac"/>
</dbReference>
<feature type="chain" id="PRO_5020406210" evidence="9">
    <location>
        <begin position="27"/>
        <end position="250"/>
    </location>
</feature>
<dbReference type="PANTHER" id="PTHR30251">
    <property type="entry name" value="PILUS ASSEMBLY CHAPERONE"/>
    <property type="match status" value="1"/>
</dbReference>
<evidence type="ECO:0000256" key="5">
    <source>
        <dbReference type="ARBA" id="ARBA00022764"/>
    </source>
</evidence>
<dbReference type="InterPro" id="IPR050643">
    <property type="entry name" value="Periplasmic_pilus_chap"/>
</dbReference>
<reference evidence="12 13" key="1">
    <citation type="submission" date="2019-03" db="EMBL/GenBank/DDBJ databases">
        <title>Genomic Encyclopedia of Type Strains, Phase III (KMG-III): the genomes of soil and plant-associated and newly described type strains.</title>
        <authorList>
            <person name="Whitman W."/>
        </authorList>
    </citation>
    <scope>NUCLEOTIDE SEQUENCE [LARGE SCALE GENOMIC DNA]</scope>
    <source>
        <strain evidence="12 13">LMG 29544</strain>
    </source>
</reference>
<dbReference type="InterPro" id="IPR036316">
    <property type="entry name" value="Pili_assmbl_chap_C_dom_sf"/>
</dbReference>
<sequence>MNTLVRTVIMTIVSIVAALLANSSHASVTIGGTRVVYPLGQREVTVRLENDSKSPSLVQVWMDDGNADSKPGEIKVPFLITPPIFRMDAHKTQTLRVIFSGDTTLPQDRESVYWLNVLDIPPKAEQKADTNTLQFAFRTRIKVFVRPPKLPGSPEEAPRQLEWKLVPAPQGKGQALAVSNPTPYFVSFSEVGVVNGSQTWRNETGGMVPPRGTAVITVPNMNSVPGSSTVHFTAISDYGGALTGDAPLHQ</sequence>
<keyword evidence="4 9" id="KW-0732">Signal</keyword>
<evidence type="ECO:0000256" key="8">
    <source>
        <dbReference type="RuleBase" id="RU003918"/>
    </source>
</evidence>
<evidence type="ECO:0000256" key="4">
    <source>
        <dbReference type="ARBA" id="ARBA00022729"/>
    </source>
</evidence>
<keyword evidence="6 8" id="KW-0143">Chaperone</keyword>
<evidence type="ECO:0000256" key="6">
    <source>
        <dbReference type="ARBA" id="ARBA00023186"/>
    </source>
</evidence>
<evidence type="ECO:0000259" key="10">
    <source>
        <dbReference type="Pfam" id="PF00345"/>
    </source>
</evidence>
<evidence type="ECO:0000256" key="9">
    <source>
        <dbReference type="SAM" id="SignalP"/>
    </source>
</evidence>
<dbReference type="FunFam" id="2.60.40.10:FF:000458">
    <property type="entry name" value="Molecular chaperone FimC"/>
    <property type="match status" value="1"/>
</dbReference>
<dbReference type="EMBL" id="SORE01000001">
    <property type="protein sequence ID" value="TDY54608.1"/>
    <property type="molecule type" value="Genomic_DNA"/>
</dbReference>
<dbReference type="InterPro" id="IPR016147">
    <property type="entry name" value="Pili_assmbl_chaperone_N"/>
</dbReference>
<dbReference type="GO" id="GO:0071555">
    <property type="term" value="P:cell wall organization"/>
    <property type="evidence" value="ECO:0007669"/>
    <property type="project" value="InterPro"/>
</dbReference>
<dbReference type="SUPFAM" id="SSF49584">
    <property type="entry name" value="Periplasmic chaperone C-domain"/>
    <property type="match status" value="1"/>
</dbReference>
<evidence type="ECO:0000256" key="2">
    <source>
        <dbReference type="ARBA" id="ARBA00007399"/>
    </source>
</evidence>
<comment type="caution">
    <text evidence="12">The sequence shown here is derived from an EMBL/GenBank/DDBJ whole genome shotgun (WGS) entry which is preliminary data.</text>
</comment>
<dbReference type="PRINTS" id="PR00969">
    <property type="entry name" value="CHAPERONPILI"/>
</dbReference>
<proteinExistence type="inferred from homology"/>
<dbReference type="RefSeq" id="WP_134189650.1">
    <property type="nucleotide sequence ID" value="NZ_JBHLUW010000027.1"/>
</dbReference>
<comment type="similarity">
    <text evidence="2 8">Belongs to the periplasmic pilus chaperone family.</text>
</comment>
<dbReference type="InterPro" id="IPR016148">
    <property type="entry name" value="Pili_assmbl_chaperone_C"/>
</dbReference>
<dbReference type="Pfam" id="PF00345">
    <property type="entry name" value="PapD_N"/>
    <property type="match status" value="1"/>
</dbReference>
<dbReference type="InterPro" id="IPR013783">
    <property type="entry name" value="Ig-like_fold"/>
</dbReference>
<keyword evidence="5" id="KW-0574">Periplasm</keyword>